<dbReference type="RefSeq" id="XP_022840911.1">
    <property type="nucleotide sequence ID" value="XM_022983496.1"/>
</dbReference>
<dbReference type="InParanoid" id="A0A090MCF5"/>
<dbReference type="EMBL" id="CAID01000008">
    <property type="protein sequence ID" value="CEG01365.1"/>
    <property type="molecule type" value="Genomic_DNA"/>
</dbReference>
<dbReference type="Proteomes" id="UP000009170">
    <property type="component" value="Unassembled WGS sequence"/>
</dbReference>
<dbReference type="FunCoup" id="A0A090MCF5">
    <property type="interactions" value="1832"/>
</dbReference>
<dbReference type="InterPro" id="IPR001680">
    <property type="entry name" value="WD40_rpt"/>
</dbReference>
<dbReference type="PANTHER" id="PTHR13211:SF0">
    <property type="entry name" value="TELOMERASE CAJAL BODY PROTEIN 1"/>
    <property type="match status" value="1"/>
</dbReference>
<dbReference type="PANTHER" id="PTHR13211">
    <property type="entry name" value="TELOMERASE CAJAL BODY PROTEIN 1"/>
    <property type="match status" value="1"/>
</dbReference>
<reference evidence="1 2" key="2">
    <citation type="journal article" date="2014" name="BMC Genomics">
        <title>An improved genome of the model marine alga Ostreococcus tauri unfolds by assessing Illumina de novo assemblies.</title>
        <authorList>
            <person name="Blanc-Mathieu R."/>
            <person name="Verhelst B."/>
            <person name="Derelle E."/>
            <person name="Rombauts S."/>
            <person name="Bouget F.Y."/>
            <person name="Carre I."/>
            <person name="Chateau A."/>
            <person name="Eyre-Walker A."/>
            <person name="Grimsley N."/>
            <person name="Moreau H."/>
            <person name="Piegu B."/>
            <person name="Rivals E."/>
            <person name="Schackwitz W."/>
            <person name="Van de Peer Y."/>
            <person name="Piganeau G."/>
        </authorList>
    </citation>
    <scope>NUCLEOTIDE SEQUENCE [LARGE SCALE GENOMIC DNA]</scope>
    <source>
        <strain evidence="2">OTTH 0595 / CCAP 157/2 / RCC745</strain>
    </source>
</reference>
<dbReference type="OrthoDB" id="498121at2759"/>
<dbReference type="InterPro" id="IPR036322">
    <property type="entry name" value="WD40_repeat_dom_sf"/>
</dbReference>
<dbReference type="KEGG" id="ota:OT_ostta08g00740"/>
<protein>
    <submittedName>
        <fullName evidence="1">WD40/YVTN repeat-like-containing domain</fullName>
    </submittedName>
</protein>
<dbReference type="GeneID" id="34946030"/>
<dbReference type="AlphaFoldDB" id="A0A090MCF5"/>
<name>A0A090MCF5_OSTTA</name>
<reference evidence="2" key="1">
    <citation type="journal article" date="2006" name="Proc. Natl. Acad. Sci. U.S.A.">
        <title>Genome analysis of the smallest free-living eukaryote Ostreococcus tauri unveils many unique features.</title>
        <authorList>
            <person name="Derelle E."/>
            <person name="Ferraz C."/>
            <person name="Rombauts S."/>
            <person name="Rouze P."/>
            <person name="Worden A.Z."/>
            <person name="Robbens S."/>
            <person name="Partensky F."/>
            <person name="Degroeve S."/>
            <person name="Echeynie S."/>
            <person name="Cooke R."/>
            <person name="Saeys Y."/>
            <person name="Wuyts J."/>
            <person name="Jabbari K."/>
            <person name="Bowler C."/>
            <person name="Panaud O."/>
            <person name="Piegu B."/>
            <person name="Ball S.G."/>
            <person name="Ral J.-P."/>
            <person name="Bouget F.-Y."/>
            <person name="Piganeau G."/>
            <person name="De Baets B."/>
            <person name="Picard A."/>
            <person name="Delseny M."/>
            <person name="Demaille J."/>
            <person name="Van de Peer Y."/>
            <person name="Moreau H."/>
        </authorList>
    </citation>
    <scope>NUCLEOTIDE SEQUENCE [LARGE SCALE GENOMIC DNA]</scope>
    <source>
        <strain evidence="2">OTTH 0595 / CCAP 157/2 / RCC745</strain>
    </source>
</reference>
<dbReference type="STRING" id="70448.A0A090MCF5"/>
<evidence type="ECO:0000313" key="2">
    <source>
        <dbReference type="Proteomes" id="UP000009170"/>
    </source>
</evidence>
<organism evidence="1 2">
    <name type="scientific">Ostreococcus tauri</name>
    <name type="common">Marine green alga</name>
    <dbReference type="NCBI Taxonomy" id="70448"/>
    <lineage>
        <taxon>Eukaryota</taxon>
        <taxon>Viridiplantae</taxon>
        <taxon>Chlorophyta</taxon>
        <taxon>Mamiellophyceae</taxon>
        <taxon>Mamiellales</taxon>
        <taxon>Bathycoccaceae</taxon>
        <taxon>Ostreococcus</taxon>
    </lineage>
</organism>
<comment type="caution">
    <text evidence="1">The sequence shown here is derived from an EMBL/GenBank/DDBJ whole genome shotgun (WGS) entry which is preliminary data.</text>
</comment>
<proteinExistence type="predicted"/>
<keyword evidence="2" id="KW-1185">Reference proteome</keyword>
<evidence type="ECO:0000313" key="1">
    <source>
        <dbReference type="EMBL" id="CEG01365.1"/>
    </source>
</evidence>
<dbReference type="InterPro" id="IPR051150">
    <property type="entry name" value="SWT21/TCAB1_mRNA_Telomere"/>
</dbReference>
<sequence>MRRLIRLCSFASLYDAAAQSIVDMYARLRTENDGGVGFTSRVVIQNRSEEFRWRTRMIKNELEEFHRGVTFSADGSTLCAYDASKRALTVGKLSNDSVEDVFEVKTGERSHQWMLDASGRTCTTSERDAPTTTRECDSGRVVATYRSFNDKDEVTGACGLGYVNDGRQIASGCDGFVDVFDVERPGRTPVARVRTRTKASVYERLGSQGGLVSCVDGCPIERDVFACGTYGGGRGAIDCGVYDGRADGGRVASWASGGAGVTQTKWSACGNFVFVASRKNSKISCVDIRRTGSEVYTLERNVGETNQRVTFDIEPCGAHLISGGVDGKLRFFDLRRGVEVMPCKTEDGCPARWGVDTVTCVNSFAFHPFASAPGSRAFRGAFAVGERVFVDFDSSDSDHAESDAIEDPTSYFGVYLVDYPTESVPLDAPSTPV</sequence>
<gene>
    <name evidence="1" type="ORF">OT_ostta08g00740</name>
</gene>
<dbReference type="InterPro" id="IPR015943">
    <property type="entry name" value="WD40/YVTN_repeat-like_dom_sf"/>
</dbReference>
<dbReference type="SUPFAM" id="SSF50978">
    <property type="entry name" value="WD40 repeat-like"/>
    <property type="match status" value="1"/>
</dbReference>
<dbReference type="SMART" id="SM00320">
    <property type="entry name" value="WD40"/>
    <property type="match status" value="3"/>
</dbReference>
<dbReference type="Gene3D" id="2.130.10.10">
    <property type="entry name" value="YVTN repeat-like/Quinoprotein amine dehydrogenase"/>
    <property type="match status" value="1"/>
</dbReference>
<accession>A0A090MCF5</accession>